<dbReference type="InterPro" id="IPR003593">
    <property type="entry name" value="AAA+_ATPase"/>
</dbReference>
<dbReference type="PROSITE" id="PS50893">
    <property type="entry name" value="ABC_TRANSPORTER_2"/>
    <property type="match status" value="1"/>
</dbReference>
<dbReference type="InterPro" id="IPR050153">
    <property type="entry name" value="Metal_Ion_Import_ABC"/>
</dbReference>
<reference evidence="5 6" key="1">
    <citation type="journal article" date="2013" name="Genome Announc.">
        <title>Complete Genome Sequence of the Thermophilic and Facultatively Chemolithoautotrophic Sulfate Reducer Archaeoglobus sulfaticallidus Strain PM70-1T.</title>
        <authorList>
            <person name="Stokke R."/>
            <person name="Hocking W.P."/>
            <person name="Steinsbu B.O."/>
            <person name="Steen I.H."/>
        </authorList>
    </citation>
    <scope>NUCLEOTIDE SEQUENCE [LARGE SCALE GENOMIC DNA]</scope>
    <source>
        <strain evidence="5">PM70-1</strain>
    </source>
</reference>
<dbReference type="AlphaFoldDB" id="N0BIH3"/>
<gene>
    <name evidence="5" type="ORF">Asulf_02147</name>
</gene>
<keyword evidence="2" id="KW-0547">Nucleotide-binding</keyword>
<protein>
    <submittedName>
        <fullName evidence="5">ABC-type Mn/Zn transport systems, ATPase component</fullName>
    </submittedName>
</protein>
<name>N0BIH3_9EURY</name>
<dbReference type="InterPro" id="IPR027417">
    <property type="entry name" value="P-loop_NTPase"/>
</dbReference>
<evidence type="ECO:0000259" key="4">
    <source>
        <dbReference type="PROSITE" id="PS50893"/>
    </source>
</evidence>
<evidence type="ECO:0000256" key="3">
    <source>
        <dbReference type="ARBA" id="ARBA00022840"/>
    </source>
</evidence>
<evidence type="ECO:0000313" key="5">
    <source>
        <dbReference type="EMBL" id="AGK62102.1"/>
    </source>
</evidence>
<dbReference type="FunFam" id="3.40.50.300:FF:000134">
    <property type="entry name" value="Iron-enterobactin ABC transporter ATP-binding protein"/>
    <property type="match status" value="1"/>
</dbReference>
<dbReference type="KEGG" id="ast:Asulf_02147"/>
<dbReference type="eggNOG" id="arCOG00201">
    <property type="taxonomic scope" value="Archaea"/>
</dbReference>
<organism evidence="5 6">
    <name type="scientific">Archaeoglobus sulfaticallidus PM70-1</name>
    <dbReference type="NCBI Taxonomy" id="387631"/>
    <lineage>
        <taxon>Archaea</taxon>
        <taxon>Methanobacteriati</taxon>
        <taxon>Methanobacteriota</taxon>
        <taxon>Archaeoglobi</taxon>
        <taxon>Archaeoglobales</taxon>
        <taxon>Archaeoglobaceae</taxon>
        <taxon>Archaeoglobus</taxon>
    </lineage>
</organism>
<sequence>MVEVERMKAIVAEDVTFAYDTKTVLSDVNFEIEKGEFVAITGANGSGKTTLLRLITGILKPIKGKILVFGVDTNDRERVQKYIGLMPQKEHISSNFPLSVKDVVLMGLSARKGVERKLSREDIELAKENLRLVGLESLWDRRFNELSGGQRQRVLLARALAVKPEILLLDEPFNGVDVPSQNRIIDLIYELTRDGLTAIMVVHNINPLLHKIDKAMLLRNRMIAFGKPEEVFTSKYLFEAYGAEIPLISCEEGCRHPIYGDVHG</sequence>
<keyword evidence="6" id="KW-1185">Reference proteome</keyword>
<dbReference type="Gene3D" id="3.40.50.300">
    <property type="entry name" value="P-loop containing nucleotide triphosphate hydrolases"/>
    <property type="match status" value="1"/>
</dbReference>
<feature type="domain" description="ABC transporter" evidence="4">
    <location>
        <begin position="10"/>
        <end position="245"/>
    </location>
</feature>
<dbReference type="PROSITE" id="PS00211">
    <property type="entry name" value="ABC_TRANSPORTER_1"/>
    <property type="match status" value="1"/>
</dbReference>
<evidence type="ECO:0000256" key="1">
    <source>
        <dbReference type="ARBA" id="ARBA00022448"/>
    </source>
</evidence>
<dbReference type="GO" id="GO:0005524">
    <property type="term" value="F:ATP binding"/>
    <property type="evidence" value="ECO:0007669"/>
    <property type="project" value="UniProtKB-KW"/>
</dbReference>
<dbReference type="GO" id="GO:0016887">
    <property type="term" value="F:ATP hydrolysis activity"/>
    <property type="evidence" value="ECO:0007669"/>
    <property type="project" value="InterPro"/>
</dbReference>
<dbReference type="HOGENOM" id="CLU_000604_1_11_2"/>
<dbReference type="GeneID" id="15393780"/>
<evidence type="ECO:0000256" key="2">
    <source>
        <dbReference type="ARBA" id="ARBA00022741"/>
    </source>
</evidence>
<dbReference type="InterPro" id="IPR003439">
    <property type="entry name" value="ABC_transporter-like_ATP-bd"/>
</dbReference>
<keyword evidence="3" id="KW-0067">ATP-binding</keyword>
<evidence type="ECO:0000313" key="6">
    <source>
        <dbReference type="Proteomes" id="UP000013307"/>
    </source>
</evidence>
<dbReference type="SUPFAM" id="SSF52540">
    <property type="entry name" value="P-loop containing nucleoside triphosphate hydrolases"/>
    <property type="match status" value="1"/>
</dbReference>
<dbReference type="CDD" id="cd03235">
    <property type="entry name" value="ABC_Metallic_Cations"/>
    <property type="match status" value="1"/>
</dbReference>
<dbReference type="InterPro" id="IPR017871">
    <property type="entry name" value="ABC_transporter-like_CS"/>
</dbReference>
<dbReference type="Proteomes" id="UP000013307">
    <property type="component" value="Chromosome"/>
</dbReference>
<dbReference type="PANTHER" id="PTHR42734">
    <property type="entry name" value="METAL TRANSPORT SYSTEM ATP-BINDING PROTEIN TM_0124-RELATED"/>
    <property type="match status" value="1"/>
</dbReference>
<dbReference type="EMBL" id="CP005290">
    <property type="protein sequence ID" value="AGK62102.1"/>
    <property type="molecule type" value="Genomic_DNA"/>
</dbReference>
<dbReference type="SMART" id="SM00382">
    <property type="entry name" value="AAA"/>
    <property type="match status" value="1"/>
</dbReference>
<dbReference type="RefSeq" id="WP_015591698.1">
    <property type="nucleotide sequence ID" value="NC_021169.1"/>
</dbReference>
<accession>N0BIH3</accession>
<dbReference type="Pfam" id="PF00005">
    <property type="entry name" value="ABC_tran"/>
    <property type="match status" value="1"/>
</dbReference>
<proteinExistence type="predicted"/>
<keyword evidence="1" id="KW-0813">Transport</keyword>
<dbReference type="STRING" id="387631.Asulf_02147"/>